<dbReference type="Pfam" id="PF10503">
    <property type="entry name" value="Esterase_PHB"/>
    <property type="match status" value="1"/>
</dbReference>
<dbReference type="AlphaFoldDB" id="A0A171KTI9"/>
<evidence type="ECO:0000256" key="1">
    <source>
        <dbReference type="ARBA" id="ARBA00022729"/>
    </source>
</evidence>
<accession>A0A171KTI9</accession>
<dbReference type="GO" id="GO:0016787">
    <property type="term" value="F:hydrolase activity"/>
    <property type="evidence" value="ECO:0007669"/>
    <property type="project" value="UniProtKB-KW"/>
</dbReference>
<organism evidence="3 4">
    <name type="scientific">Kerstersia gyiorum</name>
    <dbReference type="NCBI Taxonomy" id="206506"/>
    <lineage>
        <taxon>Bacteria</taxon>
        <taxon>Pseudomonadati</taxon>
        <taxon>Pseudomonadota</taxon>
        <taxon>Betaproteobacteria</taxon>
        <taxon>Burkholderiales</taxon>
        <taxon>Alcaligenaceae</taxon>
        <taxon>Kerstersia</taxon>
    </lineage>
</organism>
<dbReference type="PANTHER" id="PTHR43037">
    <property type="entry name" value="UNNAMED PRODUCT-RELATED"/>
    <property type="match status" value="1"/>
</dbReference>
<dbReference type="InterPro" id="IPR010126">
    <property type="entry name" value="Esterase_phb"/>
</dbReference>
<evidence type="ECO:0000313" key="4">
    <source>
        <dbReference type="Proteomes" id="UP000078084"/>
    </source>
</evidence>
<keyword evidence="1" id="KW-0732">Signal</keyword>
<sequence>MARRRRQPALAKIISRNLAAFTRQVVKNGEKAARQAWQPVTAGFKAPGGAGDWISGIAVGPAGMRRFQLYRPPGAHAGERLPLMVMLHGCGQNAQSFAASTRMNRVAAREHFLVLYPEQDRLSNMQGCWNWFDTRTGRAQGEAALIMSAIDQVCLLHGADSSRVAVAGLSAGASMAALLAVRYPARFAALAMHSGIAPGWADSSRSAARAMRGQLAPDEAPDLTLMDTREAWPPLLVIQGSLDAVVSGNNAQAAVGLWAGMAGARAGRPREVQRGKRRAMTLTDYKSAGRLVATLALVQGLGHAWSGGAAAQAFSDPEGPDAARLIWTFSARRFRDRPSSG</sequence>
<evidence type="ECO:0000256" key="2">
    <source>
        <dbReference type="ARBA" id="ARBA00022801"/>
    </source>
</evidence>
<evidence type="ECO:0000313" key="3">
    <source>
        <dbReference type="EMBL" id="KKO72206.1"/>
    </source>
</evidence>
<dbReference type="InterPro" id="IPR029058">
    <property type="entry name" value="AB_hydrolase_fold"/>
</dbReference>
<dbReference type="PATRIC" id="fig|206506.3.peg.1662"/>
<dbReference type="RefSeq" id="WP_068369952.1">
    <property type="nucleotide sequence ID" value="NZ_JANKLF010000003.1"/>
</dbReference>
<dbReference type="NCBIfam" id="TIGR01840">
    <property type="entry name" value="esterase_phb"/>
    <property type="match status" value="1"/>
</dbReference>
<dbReference type="EMBL" id="LBNE01000003">
    <property type="protein sequence ID" value="KKO72206.1"/>
    <property type="molecule type" value="Genomic_DNA"/>
</dbReference>
<name>A0A171KTI9_9BURK</name>
<keyword evidence="2" id="KW-0378">Hydrolase</keyword>
<proteinExistence type="predicted"/>
<dbReference type="SUPFAM" id="SSF53474">
    <property type="entry name" value="alpha/beta-Hydrolases"/>
    <property type="match status" value="1"/>
</dbReference>
<dbReference type="GO" id="GO:0005576">
    <property type="term" value="C:extracellular region"/>
    <property type="evidence" value="ECO:0007669"/>
    <property type="project" value="InterPro"/>
</dbReference>
<gene>
    <name evidence="3" type="ORF">AAV32_07775</name>
</gene>
<keyword evidence="4" id="KW-1185">Reference proteome</keyword>
<dbReference type="InterPro" id="IPR050955">
    <property type="entry name" value="Plant_Biomass_Hydrol_Est"/>
</dbReference>
<dbReference type="PANTHER" id="PTHR43037:SF1">
    <property type="entry name" value="BLL1128 PROTEIN"/>
    <property type="match status" value="1"/>
</dbReference>
<dbReference type="Proteomes" id="UP000078084">
    <property type="component" value="Unassembled WGS sequence"/>
</dbReference>
<comment type="caution">
    <text evidence="3">The sequence shown here is derived from an EMBL/GenBank/DDBJ whole genome shotgun (WGS) entry which is preliminary data.</text>
</comment>
<protein>
    <submittedName>
        <fullName evidence="3">Phospholipase</fullName>
    </submittedName>
</protein>
<dbReference type="Gene3D" id="3.40.50.1820">
    <property type="entry name" value="alpha/beta hydrolase"/>
    <property type="match status" value="1"/>
</dbReference>
<reference evidence="3 4" key="1">
    <citation type="submission" date="2015-04" db="EMBL/GenBank/DDBJ databases">
        <title>Genome sequence of Kerstersia gyiorum CG1.</title>
        <authorList>
            <person name="Greninger A.L."/>
            <person name="Kozyreva V."/>
            <person name="Chaturvedi V."/>
        </authorList>
    </citation>
    <scope>NUCLEOTIDE SEQUENCE [LARGE SCALE GENOMIC DNA]</scope>
    <source>
        <strain evidence="3 4">CG1</strain>
    </source>
</reference>